<evidence type="ECO:0000256" key="1">
    <source>
        <dbReference type="ARBA" id="ARBA00023015"/>
    </source>
</evidence>
<dbReference type="EMBL" id="BAAARW010000003">
    <property type="protein sequence ID" value="GAA2405143.1"/>
    <property type="molecule type" value="Genomic_DNA"/>
</dbReference>
<dbReference type="InterPro" id="IPR011711">
    <property type="entry name" value="GntR_C"/>
</dbReference>
<dbReference type="PANTHER" id="PTHR43537">
    <property type="entry name" value="TRANSCRIPTIONAL REGULATOR, GNTR FAMILY"/>
    <property type="match status" value="1"/>
</dbReference>
<keyword evidence="1" id="KW-0805">Transcription regulation</keyword>
<evidence type="ECO:0000313" key="6">
    <source>
        <dbReference type="EMBL" id="GAA2405143.1"/>
    </source>
</evidence>
<dbReference type="PRINTS" id="PR00035">
    <property type="entry name" value="HTHGNTR"/>
</dbReference>
<reference evidence="6 7" key="1">
    <citation type="journal article" date="2019" name="Int. J. Syst. Evol. Microbiol.">
        <title>The Global Catalogue of Microorganisms (GCM) 10K type strain sequencing project: providing services to taxonomists for standard genome sequencing and annotation.</title>
        <authorList>
            <consortium name="The Broad Institute Genomics Platform"/>
            <consortium name="The Broad Institute Genome Sequencing Center for Infectious Disease"/>
            <person name="Wu L."/>
            <person name="Ma J."/>
        </authorList>
    </citation>
    <scope>NUCLEOTIDE SEQUENCE [LARGE SCALE GENOMIC DNA]</scope>
    <source>
        <strain evidence="6 7">JCM 3325</strain>
    </source>
</reference>
<proteinExistence type="predicted"/>
<accession>A0ABN3II13</accession>
<gene>
    <name evidence="6" type="ORF">GCM10010191_11160</name>
</gene>
<evidence type="ECO:0000313" key="7">
    <source>
        <dbReference type="Proteomes" id="UP001501231"/>
    </source>
</evidence>
<dbReference type="Gene3D" id="1.10.10.10">
    <property type="entry name" value="Winged helix-like DNA-binding domain superfamily/Winged helix DNA-binding domain"/>
    <property type="match status" value="1"/>
</dbReference>
<dbReference type="InterPro" id="IPR000524">
    <property type="entry name" value="Tscrpt_reg_HTH_GntR"/>
</dbReference>
<dbReference type="Pfam" id="PF00392">
    <property type="entry name" value="GntR"/>
    <property type="match status" value="1"/>
</dbReference>
<feature type="region of interest" description="Disordered" evidence="4">
    <location>
        <begin position="91"/>
        <end position="114"/>
    </location>
</feature>
<feature type="domain" description="HTH gntR-type" evidence="5">
    <location>
        <begin position="142"/>
        <end position="211"/>
    </location>
</feature>
<sequence>MNEVPGPGGPVAGGETASIARAAVEDALRAGGLERDDPAARVHAAASLLAALDDVLGETVRDANEEGLSWADIGRLTGITKQAAHARFSAARAPGRHGLPRPAGRGPAPAAPVDRSPARHIAAAAPRGCLTIAPSDAVTRRLKASEIVARDVVHHIVTQGLSPGDGLPGEAAMLSLYGVSRESLREGLRLLEVQGLITIRRGPRGGPVVGTVDPANLGRICTLYFHLAGATYDELFKAWVLCEAILAEHAARNPDSAARAAAMAPYLAQSAHEAPAELEQFVHTHTRFHAAVAALADNRVLELILQTTGKVVSRHAAVTEDPRELRDMIADDHLKLAKAIAAGHGNRAAAIAEEHSAVLARYCRDHMGGRAHDYIEWE</sequence>
<dbReference type="SMART" id="SM00895">
    <property type="entry name" value="FCD"/>
    <property type="match status" value="1"/>
</dbReference>
<keyword evidence="3" id="KW-0804">Transcription</keyword>
<dbReference type="Proteomes" id="UP001501231">
    <property type="component" value="Unassembled WGS sequence"/>
</dbReference>
<feature type="compositionally biased region" description="Low complexity" evidence="4">
    <location>
        <begin position="100"/>
        <end position="112"/>
    </location>
</feature>
<dbReference type="PROSITE" id="PS50949">
    <property type="entry name" value="HTH_GNTR"/>
    <property type="match status" value="1"/>
</dbReference>
<evidence type="ECO:0000256" key="4">
    <source>
        <dbReference type="SAM" id="MobiDB-lite"/>
    </source>
</evidence>
<keyword evidence="2" id="KW-0238">DNA-binding</keyword>
<dbReference type="InterPro" id="IPR036388">
    <property type="entry name" value="WH-like_DNA-bd_sf"/>
</dbReference>
<evidence type="ECO:0000259" key="5">
    <source>
        <dbReference type="PROSITE" id="PS50949"/>
    </source>
</evidence>
<comment type="caution">
    <text evidence="6">The sequence shown here is derived from an EMBL/GenBank/DDBJ whole genome shotgun (WGS) entry which is preliminary data.</text>
</comment>
<dbReference type="SUPFAM" id="SSF46785">
    <property type="entry name" value="Winged helix' DNA-binding domain"/>
    <property type="match status" value="1"/>
</dbReference>
<dbReference type="InterPro" id="IPR036390">
    <property type="entry name" value="WH_DNA-bd_sf"/>
</dbReference>
<organism evidence="6 7">
    <name type="scientific">Actinomadura vinacea</name>
    <dbReference type="NCBI Taxonomy" id="115336"/>
    <lineage>
        <taxon>Bacteria</taxon>
        <taxon>Bacillati</taxon>
        <taxon>Actinomycetota</taxon>
        <taxon>Actinomycetes</taxon>
        <taxon>Streptosporangiales</taxon>
        <taxon>Thermomonosporaceae</taxon>
        <taxon>Actinomadura</taxon>
    </lineage>
</organism>
<evidence type="ECO:0000256" key="3">
    <source>
        <dbReference type="ARBA" id="ARBA00023163"/>
    </source>
</evidence>
<evidence type="ECO:0000256" key="2">
    <source>
        <dbReference type="ARBA" id="ARBA00023125"/>
    </source>
</evidence>
<dbReference type="PANTHER" id="PTHR43537:SF49">
    <property type="entry name" value="TRANSCRIPTIONAL REGULATORY PROTEIN"/>
    <property type="match status" value="1"/>
</dbReference>
<dbReference type="InterPro" id="IPR008920">
    <property type="entry name" value="TF_FadR/GntR_C"/>
</dbReference>
<dbReference type="SUPFAM" id="SSF48008">
    <property type="entry name" value="GntR ligand-binding domain-like"/>
    <property type="match status" value="1"/>
</dbReference>
<keyword evidence="7" id="KW-1185">Reference proteome</keyword>
<name>A0ABN3II13_9ACTN</name>
<dbReference type="SMART" id="SM00345">
    <property type="entry name" value="HTH_GNTR"/>
    <property type="match status" value="1"/>
</dbReference>
<dbReference type="Pfam" id="PF07729">
    <property type="entry name" value="FCD"/>
    <property type="match status" value="1"/>
</dbReference>
<dbReference type="Gene3D" id="1.20.120.530">
    <property type="entry name" value="GntR ligand-binding domain-like"/>
    <property type="match status" value="1"/>
</dbReference>
<protein>
    <recommendedName>
        <fullName evidence="5">HTH gntR-type domain-containing protein</fullName>
    </recommendedName>
</protein>